<organism evidence="11 12">
    <name type="scientific">Cherax quadricarinatus</name>
    <name type="common">Australian red claw crayfish</name>
    <dbReference type="NCBI Taxonomy" id="27406"/>
    <lineage>
        <taxon>Eukaryota</taxon>
        <taxon>Metazoa</taxon>
        <taxon>Ecdysozoa</taxon>
        <taxon>Arthropoda</taxon>
        <taxon>Crustacea</taxon>
        <taxon>Multicrustacea</taxon>
        <taxon>Malacostraca</taxon>
        <taxon>Eumalacostraca</taxon>
        <taxon>Eucarida</taxon>
        <taxon>Decapoda</taxon>
        <taxon>Pleocyemata</taxon>
        <taxon>Astacidea</taxon>
        <taxon>Parastacoidea</taxon>
        <taxon>Parastacidae</taxon>
        <taxon>Cherax</taxon>
    </lineage>
</organism>
<evidence type="ECO:0000256" key="9">
    <source>
        <dbReference type="RuleBase" id="RU000544"/>
    </source>
</evidence>
<evidence type="ECO:0000256" key="3">
    <source>
        <dbReference type="ARBA" id="ARBA00022679"/>
    </source>
</evidence>
<accession>A0AAW0X2L5</accession>
<dbReference type="PANTHER" id="PTHR11441:SF0">
    <property type="entry name" value="THYMIDINE KINASE, CYTOSOLIC"/>
    <property type="match status" value="1"/>
</dbReference>
<evidence type="ECO:0000256" key="8">
    <source>
        <dbReference type="ARBA" id="ARBA00048113"/>
    </source>
</evidence>
<dbReference type="EMBL" id="JARKIK010000051">
    <property type="protein sequence ID" value="KAK8734133.1"/>
    <property type="molecule type" value="Genomic_DNA"/>
</dbReference>
<dbReference type="GO" id="GO:0004797">
    <property type="term" value="F:thymidine kinase activity"/>
    <property type="evidence" value="ECO:0007669"/>
    <property type="project" value="UniProtKB-EC"/>
</dbReference>
<evidence type="ECO:0000256" key="6">
    <source>
        <dbReference type="ARBA" id="ARBA00022840"/>
    </source>
</evidence>
<evidence type="ECO:0000256" key="2">
    <source>
        <dbReference type="ARBA" id="ARBA00022634"/>
    </source>
</evidence>
<reference evidence="11 12" key="1">
    <citation type="journal article" date="2024" name="BMC Genomics">
        <title>Genome assembly of redclaw crayfish (Cherax quadricarinatus) provides insights into its immune adaptation and hypoxia tolerance.</title>
        <authorList>
            <person name="Liu Z."/>
            <person name="Zheng J."/>
            <person name="Li H."/>
            <person name="Fang K."/>
            <person name="Wang S."/>
            <person name="He J."/>
            <person name="Zhou D."/>
            <person name="Weng S."/>
            <person name="Chi M."/>
            <person name="Gu Z."/>
            <person name="He J."/>
            <person name="Li F."/>
            <person name="Wang M."/>
        </authorList>
    </citation>
    <scope>NUCLEOTIDE SEQUENCE [LARGE SCALE GENOMIC DNA]</scope>
    <source>
        <strain evidence="11">ZL_2023a</strain>
    </source>
</reference>
<dbReference type="Gene3D" id="3.40.50.300">
    <property type="entry name" value="P-loop containing nucleotide triphosphate hydrolases"/>
    <property type="match status" value="1"/>
</dbReference>
<evidence type="ECO:0000256" key="10">
    <source>
        <dbReference type="RuleBase" id="RU004165"/>
    </source>
</evidence>
<comment type="caution">
    <text evidence="11">The sequence shown here is derived from an EMBL/GenBank/DDBJ whole genome shotgun (WGS) entry which is preliminary data.</text>
</comment>
<dbReference type="InterPro" id="IPR027417">
    <property type="entry name" value="P-loop_NTPase"/>
</dbReference>
<dbReference type="InterPro" id="IPR020633">
    <property type="entry name" value="Thymidine_kinase_CS"/>
</dbReference>
<dbReference type="PROSITE" id="PS00603">
    <property type="entry name" value="TK_CELLULAR_TYPE"/>
    <property type="match status" value="1"/>
</dbReference>
<keyword evidence="4 9" id="KW-0547">Nucleotide-binding</keyword>
<evidence type="ECO:0000256" key="1">
    <source>
        <dbReference type="ARBA" id="ARBA00007587"/>
    </source>
</evidence>
<evidence type="ECO:0000256" key="5">
    <source>
        <dbReference type="ARBA" id="ARBA00022777"/>
    </source>
</evidence>
<dbReference type="Proteomes" id="UP001445076">
    <property type="component" value="Unassembled WGS sequence"/>
</dbReference>
<protein>
    <recommendedName>
        <fullName evidence="9">Thymidine kinase</fullName>
        <ecNumber evidence="9">2.7.1.21</ecNumber>
    </recommendedName>
</protein>
<dbReference type="GO" id="GO:0071897">
    <property type="term" value="P:DNA biosynthetic process"/>
    <property type="evidence" value="ECO:0007669"/>
    <property type="project" value="UniProtKB-KW"/>
</dbReference>
<evidence type="ECO:0000313" key="11">
    <source>
        <dbReference type="EMBL" id="KAK8734133.1"/>
    </source>
</evidence>
<sequence>MAHLNSIPLPSNRGKGQIQIIFGPMFSGKTTELMRRLKRYQISKHKCLIIKYANDIRYDANGITTHDKQILPAVSATVLKDLKESALEYSVIGVDEGQFVEVIGGCEKYIATCRRCYSDVTPQKHSAAEPLKPIQENMESNDTLSLCKRRLLDNTHIPQRDADLSNKENSNVEMA</sequence>
<comment type="catalytic activity">
    <reaction evidence="8">
        <text>thymidine + ATP = dTMP + ADP + H(+)</text>
        <dbReference type="Rhea" id="RHEA:19129"/>
        <dbReference type="ChEBI" id="CHEBI:15378"/>
        <dbReference type="ChEBI" id="CHEBI:17748"/>
        <dbReference type="ChEBI" id="CHEBI:30616"/>
        <dbReference type="ChEBI" id="CHEBI:63528"/>
        <dbReference type="ChEBI" id="CHEBI:456216"/>
        <dbReference type="EC" id="2.7.1.21"/>
    </reaction>
    <physiologicalReaction direction="left-to-right" evidence="8">
        <dbReference type="Rhea" id="RHEA:19130"/>
    </physiologicalReaction>
</comment>
<dbReference type="GO" id="GO:0005524">
    <property type="term" value="F:ATP binding"/>
    <property type="evidence" value="ECO:0007669"/>
    <property type="project" value="UniProtKB-KW"/>
</dbReference>
<gene>
    <name evidence="11" type="ORF">OTU49_006035</name>
</gene>
<keyword evidence="5 9" id="KW-0418">Kinase</keyword>
<dbReference type="PANTHER" id="PTHR11441">
    <property type="entry name" value="THYMIDINE KINASE"/>
    <property type="match status" value="1"/>
</dbReference>
<dbReference type="InterPro" id="IPR001267">
    <property type="entry name" value="Thymidine_kinase"/>
</dbReference>
<keyword evidence="3 9" id="KW-0808">Transferase</keyword>
<name>A0AAW0X2L5_CHEQU</name>
<dbReference type="Pfam" id="PF00265">
    <property type="entry name" value="TK"/>
    <property type="match status" value="1"/>
</dbReference>
<keyword evidence="2 9" id="KW-0237">DNA synthesis</keyword>
<evidence type="ECO:0000313" key="12">
    <source>
        <dbReference type="Proteomes" id="UP001445076"/>
    </source>
</evidence>
<keyword evidence="6 9" id="KW-0067">ATP-binding</keyword>
<dbReference type="EC" id="2.7.1.21" evidence="9"/>
<dbReference type="AlphaFoldDB" id="A0AAW0X2L5"/>
<dbReference type="GO" id="GO:0046104">
    <property type="term" value="P:thymidine metabolic process"/>
    <property type="evidence" value="ECO:0007669"/>
    <property type="project" value="TreeGrafter"/>
</dbReference>
<proteinExistence type="inferred from homology"/>
<comment type="similarity">
    <text evidence="1 10">Belongs to the thymidine kinase family.</text>
</comment>
<comment type="subunit">
    <text evidence="7">Homotetramer. Tetramerization from dimerization is induced by ATP and increases catalytic efficiency due to a high affinity for thymidine. Tetramerization is inhibited by phosphorylation at Ser-13. Interacts (via the KEN box) with FZR1.</text>
</comment>
<evidence type="ECO:0000256" key="4">
    <source>
        <dbReference type="ARBA" id="ARBA00022741"/>
    </source>
</evidence>
<keyword evidence="12" id="KW-1185">Reference proteome</keyword>
<dbReference type="SUPFAM" id="SSF52540">
    <property type="entry name" value="P-loop containing nucleoside triphosphate hydrolases"/>
    <property type="match status" value="1"/>
</dbReference>
<evidence type="ECO:0000256" key="7">
    <source>
        <dbReference type="ARBA" id="ARBA00046642"/>
    </source>
</evidence>